<evidence type="ECO:0000313" key="2">
    <source>
        <dbReference type="EMBL" id="KAK3901136.1"/>
    </source>
</evidence>
<organism evidence="2 3">
    <name type="scientific">Staphylotrichum tortipilum</name>
    <dbReference type="NCBI Taxonomy" id="2831512"/>
    <lineage>
        <taxon>Eukaryota</taxon>
        <taxon>Fungi</taxon>
        <taxon>Dikarya</taxon>
        <taxon>Ascomycota</taxon>
        <taxon>Pezizomycotina</taxon>
        <taxon>Sordariomycetes</taxon>
        <taxon>Sordariomycetidae</taxon>
        <taxon>Sordariales</taxon>
        <taxon>Chaetomiaceae</taxon>
        <taxon>Staphylotrichum</taxon>
    </lineage>
</organism>
<feature type="compositionally biased region" description="Basic and acidic residues" evidence="1">
    <location>
        <begin position="89"/>
        <end position="100"/>
    </location>
</feature>
<gene>
    <name evidence="2" type="ORF">C8A05DRAFT_35204</name>
</gene>
<feature type="region of interest" description="Disordered" evidence="1">
    <location>
        <begin position="222"/>
        <end position="250"/>
    </location>
</feature>
<keyword evidence="3" id="KW-1185">Reference proteome</keyword>
<evidence type="ECO:0000256" key="1">
    <source>
        <dbReference type="SAM" id="MobiDB-lite"/>
    </source>
</evidence>
<dbReference type="Proteomes" id="UP001303889">
    <property type="component" value="Unassembled WGS sequence"/>
</dbReference>
<reference evidence="2" key="2">
    <citation type="submission" date="2023-05" db="EMBL/GenBank/DDBJ databases">
        <authorList>
            <consortium name="Lawrence Berkeley National Laboratory"/>
            <person name="Steindorff A."/>
            <person name="Hensen N."/>
            <person name="Bonometti L."/>
            <person name="Westerberg I."/>
            <person name="Brannstrom I.O."/>
            <person name="Guillou S."/>
            <person name="Cros-Aarteil S."/>
            <person name="Calhoun S."/>
            <person name="Haridas S."/>
            <person name="Kuo A."/>
            <person name="Mondo S."/>
            <person name="Pangilinan J."/>
            <person name="Riley R."/>
            <person name="Labutti K."/>
            <person name="Andreopoulos B."/>
            <person name="Lipzen A."/>
            <person name="Chen C."/>
            <person name="Yanf M."/>
            <person name="Daum C."/>
            <person name="Ng V."/>
            <person name="Clum A."/>
            <person name="Ohm R."/>
            <person name="Martin F."/>
            <person name="Silar P."/>
            <person name="Natvig D."/>
            <person name="Lalanne C."/>
            <person name="Gautier V."/>
            <person name="Ament-Velasquez S.L."/>
            <person name="Kruys A."/>
            <person name="Hutchinson M.I."/>
            <person name="Powell A.J."/>
            <person name="Barry K."/>
            <person name="Miller A.N."/>
            <person name="Grigoriev I.V."/>
            <person name="Debuchy R."/>
            <person name="Gladieux P."/>
            <person name="Thoren M.H."/>
            <person name="Johannesson H."/>
        </authorList>
    </citation>
    <scope>NUCLEOTIDE SEQUENCE</scope>
    <source>
        <strain evidence="2">CBS 103.79</strain>
    </source>
</reference>
<dbReference type="AlphaFoldDB" id="A0AAN6MJ50"/>
<feature type="compositionally biased region" description="Low complexity" evidence="1">
    <location>
        <begin position="11"/>
        <end position="32"/>
    </location>
</feature>
<evidence type="ECO:0000313" key="3">
    <source>
        <dbReference type="Proteomes" id="UP001303889"/>
    </source>
</evidence>
<accession>A0AAN6MJ50</accession>
<feature type="compositionally biased region" description="Basic and acidic residues" evidence="1">
    <location>
        <begin position="239"/>
        <end position="250"/>
    </location>
</feature>
<feature type="region of interest" description="Disordered" evidence="1">
    <location>
        <begin position="1"/>
        <end position="106"/>
    </location>
</feature>
<name>A0AAN6MJ50_9PEZI</name>
<reference evidence="2" key="1">
    <citation type="journal article" date="2023" name="Mol. Phylogenet. Evol.">
        <title>Genome-scale phylogeny and comparative genomics of the fungal order Sordariales.</title>
        <authorList>
            <person name="Hensen N."/>
            <person name="Bonometti L."/>
            <person name="Westerberg I."/>
            <person name="Brannstrom I.O."/>
            <person name="Guillou S."/>
            <person name="Cros-Aarteil S."/>
            <person name="Calhoun S."/>
            <person name="Haridas S."/>
            <person name="Kuo A."/>
            <person name="Mondo S."/>
            <person name="Pangilinan J."/>
            <person name="Riley R."/>
            <person name="LaButti K."/>
            <person name="Andreopoulos B."/>
            <person name="Lipzen A."/>
            <person name="Chen C."/>
            <person name="Yan M."/>
            <person name="Daum C."/>
            <person name="Ng V."/>
            <person name="Clum A."/>
            <person name="Steindorff A."/>
            <person name="Ohm R.A."/>
            <person name="Martin F."/>
            <person name="Silar P."/>
            <person name="Natvig D.O."/>
            <person name="Lalanne C."/>
            <person name="Gautier V."/>
            <person name="Ament-Velasquez S.L."/>
            <person name="Kruys A."/>
            <person name="Hutchinson M.I."/>
            <person name="Powell A.J."/>
            <person name="Barry K."/>
            <person name="Miller A.N."/>
            <person name="Grigoriev I.V."/>
            <person name="Debuchy R."/>
            <person name="Gladieux P."/>
            <person name="Hiltunen Thoren M."/>
            <person name="Johannesson H."/>
        </authorList>
    </citation>
    <scope>NUCLEOTIDE SEQUENCE</scope>
    <source>
        <strain evidence="2">CBS 103.79</strain>
    </source>
</reference>
<proteinExistence type="predicted"/>
<dbReference type="EMBL" id="MU855606">
    <property type="protein sequence ID" value="KAK3901136.1"/>
    <property type="molecule type" value="Genomic_DNA"/>
</dbReference>
<comment type="caution">
    <text evidence="2">The sequence shown here is derived from an EMBL/GenBank/DDBJ whole genome shotgun (WGS) entry which is preliminary data.</text>
</comment>
<protein>
    <submittedName>
        <fullName evidence="2">6d24efdd-47e8-48fc-a4f6-c9a3cf6d6fdb</fullName>
    </submittedName>
</protein>
<sequence length="294" mass="32641">MPPKRKAKDTASPSKPPASRARSARASKPSPATDVNESEALPARPAKRARRTASKAAHQDEDSDDDFEGYGRRASKPATIEQHLMEQSTKSKEFIRDFKDQVAQGREQAEETLARLKQDLINPPTPTANTLPDILATLRTTTPGTGTAPASAKDNPLFKQTQQLLRLSRAILACHQTAERAARPPPDLASPRETWKRDEEGMRELLEWGRIHGERAVERWITPGERWGEMGQEDADQGEGEREREKRSEAENLARGLFEWRRVMEGAGESWGVVARKQMVALAGVVRTLPETGG</sequence>